<proteinExistence type="predicted"/>
<organism evidence="2 3">
    <name type="scientific">Halomonas saccharevitans</name>
    <dbReference type="NCBI Taxonomy" id="416872"/>
    <lineage>
        <taxon>Bacteria</taxon>
        <taxon>Pseudomonadati</taxon>
        <taxon>Pseudomonadota</taxon>
        <taxon>Gammaproteobacteria</taxon>
        <taxon>Oceanospirillales</taxon>
        <taxon>Halomonadaceae</taxon>
        <taxon>Halomonas</taxon>
    </lineage>
</organism>
<dbReference type="SMART" id="SM00953">
    <property type="entry name" value="RES"/>
    <property type="match status" value="1"/>
</dbReference>
<dbReference type="InterPro" id="IPR014914">
    <property type="entry name" value="RES_dom"/>
</dbReference>
<dbReference type="InterPro" id="IPR041206">
    <property type="entry name" value="HEPN/RES_NTD1"/>
</dbReference>
<dbReference type="Proteomes" id="UP001255917">
    <property type="component" value="Unassembled WGS sequence"/>
</dbReference>
<feature type="domain" description="RES" evidence="1">
    <location>
        <begin position="220"/>
        <end position="379"/>
    </location>
</feature>
<comment type="caution">
    <text evidence="2">The sequence shown here is derived from an EMBL/GenBank/DDBJ whole genome shotgun (WGS) entry which is preliminary data.</text>
</comment>
<dbReference type="EMBL" id="JAVXUR010000005">
    <property type="protein sequence ID" value="MDT8880567.1"/>
    <property type="molecule type" value="Genomic_DNA"/>
</dbReference>
<evidence type="ECO:0000259" key="1">
    <source>
        <dbReference type="SMART" id="SM00953"/>
    </source>
</evidence>
<sequence length="406" mass="45972">MGRAKHEWIEAQERGWTAPETFVCAECVADDFLAGIVEKSAIENECSYCQEISDSPIAAPVEEIMDYVASAFFQHYAEPAGAGLPRDSGEWVGEELITHTEDAMLSFGWECNDELFEDICNSFYNDAWFPCANGHWLGTQEHQRRKYAWTAFAEKTKHKTRYFFTNSRSLDEVDEDGYPPESILTLIGHDIEKFNLLKEIEPGCEMFRVRETVSDNCYTKFDELGPPPPYLASAGRMNPPGISYGYFAFQQRTAVLEVIGSPPTSLNLASFKVIRPLLAVDLTVIPYTPSIFDTENKLERDALIFMREFVKSISSPVAKDGRQHIDYVPSQIVSEYIGQVLEVLGDRKIDALIYGSTLHPGGVNVVIFPPKSVLDTWQSILELSYVKKIDFPDWKAFDQFTHNDFS</sequence>
<gene>
    <name evidence="2" type="ORF">RSO68_13900</name>
</gene>
<evidence type="ECO:0000313" key="3">
    <source>
        <dbReference type="Proteomes" id="UP001255917"/>
    </source>
</evidence>
<dbReference type="Pfam" id="PF08808">
    <property type="entry name" value="RES"/>
    <property type="match status" value="1"/>
</dbReference>
<accession>A0ABU3NJY4</accession>
<name>A0ABU3NJY4_9GAMM</name>
<dbReference type="Pfam" id="PF18870">
    <property type="entry name" value="HEPN_RES_NTD1"/>
    <property type="match status" value="1"/>
</dbReference>
<reference evidence="3" key="1">
    <citation type="submission" date="2023-07" db="EMBL/GenBank/DDBJ databases">
        <title>Substrates and metabolic shifts associated with increased methane emissions in unrestored hypersaline salterns.</title>
        <authorList>
            <person name="Bueno De Mesquita C.P."/>
            <person name="Tringe S.G."/>
        </authorList>
    </citation>
    <scope>NUCLEOTIDE SEQUENCE [LARGE SCALE GENOMIC DNA]</scope>
    <source>
        <strain evidence="3">I4</strain>
    </source>
</reference>
<evidence type="ECO:0000313" key="2">
    <source>
        <dbReference type="EMBL" id="MDT8880567.1"/>
    </source>
</evidence>
<protein>
    <submittedName>
        <fullName evidence="2">HEPN-associated N-terminal domain-containing protein</fullName>
    </submittedName>
</protein>
<keyword evidence="3" id="KW-1185">Reference proteome</keyword>
<dbReference type="RefSeq" id="WP_315587005.1">
    <property type="nucleotide sequence ID" value="NZ_JAVXUR010000005.1"/>
</dbReference>